<dbReference type="InterPro" id="IPR036291">
    <property type="entry name" value="NAD(P)-bd_dom_sf"/>
</dbReference>
<evidence type="ECO:0000256" key="2">
    <source>
        <dbReference type="ARBA" id="ARBA00023027"/>
    </source>
</evidence>
<dbReference type="PANTHER" id="PTHR43000">
    <property type="entry name" value="DTDP-D-GLUCOSE 4,6-DEHYDRATASE-RELATED"/>
    <property type="match status" value="1"/>
</dbReference>
<dbReference type="Gene3D" id="3.90.25.10">
    <property type="entry name" value="UDP-galactose 4-epimerase, domain 1"/>
    <property type="match status" value="1"/>
</dbReference>
<sequence length="333" mass="38097">MRVLVTGGLGFIGSNLIRYMLNKYKDIEIINVDKVGIGSNEKNLKDLERDSRYRFVKGDLFDFGLISSLVKNADAIVNLAAETHVDRSIANPRPFLESNTIGTFNILEAARISNPRVRILHMSTDEVYSEILSGSYREDDRLKPSSPYSASKAAADMFCLAYNRTYNLDVVIARCTNNFGPYQFPEKLIPKTVIRAKLGMKVPIYGTGKNIRDWLYVLDNCEAIDLLLQNGSAGEIYNISAGNELESLTIVKKVLKIMGKGEELIEFVEDRPGHDLRYSLDSTKIRKEIGWRPKHSLEEALKMTVEWYLENESWWRDIVDERVLHPTPWKLRW</sequence>
<accession>A0A7C4S7R3</accession>
<dbReference type="GO" id="GO:0009225">
    <property type="term" value="P:nucleotide-sugar metabolic process"/>
    <property type="evidence" value="ECO:0007669"/>
    <property type="project" value="InterPro"/>
</dbReference>
<dbReference type="GO" id="GO:0008460">
    <property type="term" value="F:dTDP-glucose 4,6-dehydratase activity"/>
    <property type="evidence" value="ECO:0007669"/>
    <property type="project" value="UniProtKB-EC"/>
</dbReference>
<dbReference type="SUPFAM" id="SSF51735">
    <property type="entry name" value="NAD(P)-binding Rossmann-fold domains"/>
    <property type="match status" value="1"/>
</dbReference>
<comment type="caution">
    <text evidence="5">The sequence shown here is derived from an EMBL/GenBank/DDBJ whole genome shotgun (WGS) entry which is preliminary data.</text>
</comment>
<dbReference type="EMBL" id="DTAK01000021">
    <property type="protein sequence ID" value="HGU59288.1"/>
    <property type="molecule type" value="Genomic_DNA"/>
</dbReference>
<dbReference type="EC" id="4.2.1.46" evidence="5"/>
<reference evidence="5" key="1">
    <citation type="journal article" date="2020" name="mSystems">
        <title>Genome- and Community-Level Interaction Insights into Carbon Utilization and Element Cycling Functions of Hydrothermarchaeota in Hydrothermal Sediment.</title>
        <authorList>
            <person name="Zhou Z."/>
            <person name="Liu Y."/>
            <person name="Xu W."/>
            <person name="Pan J."/>
            <person name="Luo Z.H."/>
            <person name="Li M."/>
        </authorList>
    </citation>
    <scope>NUCLEOTIDE SEQUENCE [LARGE SCALE GENOMIC DNA]</scope>
    <source>
        <strain evidence="5">SpSt-62</strain>
    </source>
</reference>
<dbReference type="Gene3D" id="3.40.50.720">
    <property type="entry name" value="NAD(P)-binding Rossmann-like Domain"/>
    <property type="match status" value="1"/>
</dbReference>
<organism evidence="5">
    <name type="scientific">Geoglobus ahangari</name>
    <dbReference type="NCBI Taxonomy" id="113653"/>
    <lineage>
        <taxon>Archaea</taxon>
        <taxon>Methanobacteriati</taxon>
        <taxon>Methanobacteriota</taxon>
        <taxon>Archaeoglobi</taxon>
        <taxon>Archaeoglobales</taxon>
        <taxon>Archaeoglobaceae</taxon>
        <taxon>Geoglobus</taxon>
    </lineage>
</organism>
<dbReference type="InterPro" id="IPR005888">
    <property type="entry name" value="dTDP_Gluc_deHydtase"/>
</dbReference>
<evidence type="ECO:0000313" key="5">
    <source>
        <dbReference type="EMBL" id="HGU59288.1"/>
    </source>
</evidence>
<proteinExistence type="predicted"/>
<comment type="cofactor">
    <cofactor evidence="1">
        <name>NAD(+)</name>
        <dbReference type="ChEBI" id="CHEBI:57540"/>
    </cofactor>
</comment>
<gene>
    <name evidence="5" type="primary">rfbB</name>
    <name evidence="5" type="ORF">ENT89_03760</name>
</gene>
<feature type="domain" description="NAD(P)-binding" evidence="4">
    <location>
        <begin position="4"/>
        <end position="304"/>
    </location>
</feature>
<dbReference type="Pfam" id="PF16363">
    <property type="entry name" value="GDP_Man_Dehyd"/>
    <property type="match status" value="1"/>
</dbReference>
<dbReference type="AlphaFoldDB" id="A0A7C4S7R3"/>
<dbReference type="NCBIfam" id="TIGR01181">
    <property type="entry name" value="dTDP_gluc_dehyt"/>
    <property type="match status" value="1"/>
</dbReference>
<protein>
    <submittedName>
        <fullName evidence="5">dTDP-glucose 4,6-dehydratase</fullName>
        <ecNumber evidence="5">4.2.1.46</ecNumber>
    </submittedName>
</protein>
<dbReference type="CDD" id="cd05246">
    <property type="entry name" value="dTDP_GD_SDR_e"/>
    <property type="match status" value="1"/>
</dbReference>
<keyword evidence="2" id="KW-0520">NAD</keyword>
<evidence type="ECO:0000256" key="3">
    <source>
        <dbReference type="ARBA" id="ARBA00023239"/>
    </source>
</evidence>
<evidence type="ECO:0000259" key="4">
    <source>
        <dbReference type="Pfam" id="PF16363"/>
    </source>
</evidence>
<name>A0A7C4S7R3_9EURY</name>
<evidence type="ECO:0000256" key="1">
    <source>
        <dbReference type="ARBA" id="ARBA00001911"/>
    </source>
</evidence>
<dbReference type="InterPro" id="IPR016040">
    <property type="entry name" value="NAD(P)-bd_dom"/>
</dbReference>
<keyword evidence="3 5" id="KW-0456">Lyase</keyword>